<dbReference type="InterPro" id="IPR006046">
    <property type="entry name" value="Alpha_amylase"/>
</dbReference>
<evidence type="ECO:0000256" key="14">
    <source>
        <dbReference type="RuleBase" id="RU003615"/>
    </source>
</evidence>
<sequence length="495" mass="54742">MRLTTVQLVVLLALATSCYAQKKNNFAAGRNSIVQLFEWRWGDIANECEQFLGPRGFAGVQISPPSENIIIKARPWWERYQPVSYKLKTRSGDAAALKDMIRRCNKAGVRVYPDIVINHMAASGGTGTAGNNCNPGSRSYPAVPYGKGDFHKSCAINNYHDAAEVRNCELVGLPDLDQSKQYVRSKIIEVMDHLVDLGVAGFRVDAAKHIWPADLDAIYGSVKNLNTEFFPPNSRPFYYQEVVDFGGDAVKREEYLGFGNVLEFRHGFELSKAFQGKNPLKYLKNWGTEWGLMKPHDSVVFIENHDTQRSGSGGISILSYKESKEYKMATAFMLAHPHGETTRLFSGYSFNSNDQGPPNNNGNILGPGVKPDNTCSNGWTCEHRWSQIYNMVEFRNVVAGTKLTDWWTDGNQQIAFSRGNKGFVAFTVAGDINADIQTSLPAGTYCDLITGIKSNNSCTGKVVKVDSSGKARVKVNANLDGAVAIHVKARLQSKL</sequence>
<dbReference type="AlphaFoldDB" id="A0A9P0JU59"/>
<dbReference type="InterPro" id="IPR017853">
    <property type="entry name" value="GH"/>
</dbReference>
<dbReference type="InterPro" id="IPR006048">
    <property type="entry name" value="A-amylase/branching_C"/>
</dbReference>
<feature type="domain" description="Alpha-amylase C-terminal" evidence="17">
    <location>
        <begin position="404"/>
        <end position="490"/>
    </location>
</feature>
<proteinExistence type="inferred from homology"/>
<evidence type="ECO:0000256" key="15">
    <source>
        <dbReference type="RuleBase" id="RU361134"/>
    </source>
</evidence>
<dbReference type="Pfam" id="PF02806">
    <property type="entry name" value="Alpha-amylase_C"/>
    <property type="match status" value="1"/>
</dbReference>
<dbReference type="OrthoDB" id="550577at2759"/>
<dbReference type="CDD" id="cd11317">
    <property type="entry name" value="AmyAc_bac_euk_AmyA"/>
    <property type="match status" value="1"/>
</dbReference>
<evidence type="ECO:0000256" key="4">
    <source>
        <dbReference type="ARBA" id="ARBA00008061"/>
    </source>
</evidence>
<evidence type="ECO:0000256" key="9">
    <source>
        <dbReference type="ARBA" id="ARBA00022837"/>
    </source>
</evidence>
<dbReference type="Pfam" id="PF00128">
    <property type="entry name" value="Alpha-amylase"/>
    <property type="match status" value="1"/>
</dbReference>
<evidence type="ECO:0000256" key="16">
    <source>
        <dbReference type="SAM" id="SignalP"/>
    </source>
</evidence>
<dbReference type="InterPro" id="IPR013780">
    <property type="entry name" value="Glyco_hydro_b"/>
</dbReference>
<keyword evidence="13 15" id="KW-0326">Glycosidase</keyword>
<gene>
    <name evidence="19" type="ORF">ACAOBT_LOCUS4147</name>
</gene>
<dbReference type="PANTHER" id="PTHR43447">
    <property type="entry name" value="ALPHA-AMYLASE"/>
    <property type="match status" value="1"/>
</dbReference>
<dbReference type="Proteomes" id="UP001152888">
    <property type="component" value="Unassembled WGS sequence"/>
</dbReference>
<keyword evidence="16" id="KW-0732">Signal</keyword>
<dbReference type="EC" id="3.2.1.1" evidence="6 15"/>
<dbReference type="GO" id="GO:0004556">
    <property type="term" value="F:alpha-amylase activity"/>
    <property type="evidence" value="ECO:0007669"/>
    <property type="project" value="UniProtKB-UniRule"/>
</dbReference>
<comment type="caution">
    <text evidence="19">The sequence shown here is derived from an EMBL/GenBank/DDBJ whole genome shotgun (WGS) entry which is preliminary data.</text>
</comment>
<comment type="similarity">
    <text evidence="4 14">Belongs to the glycosyl hydrolase 13 family.</text>
</comment>
<dbReference type="SMART" id="SM00642">
    <property type="entry name" value="Aamy"/>
    <property type="match status" value="1"/>
</dbReference>
<dbReference type="PRINTS" id="PR00110">
    <property type="entry name" value="ALPHAAMYLASE"/>
</dbReference>
<keyword evidence="7" id="KW-0479">Metal-binding</keyword>
<dbReference type="InterPro" id="IPR031319">
    <property type="entry name" value="A-amylase_C"/>
</dbReference>
<comment type="cofactor">
    <cofactor evidence="2">
        <name>Ca(2+)</name>
        <dbReference type="ChEBI" id="CHEBI:29108"/>
    </cofactor>
</comment>
<evidence type="ECO:0000256" key="8">
    <source>
        <dbReference type="ARBA" id="ARBA00022801"/>
    </source>
</evidence>
<feature type="chain" id="PRO_5040166817" description="Alpha-amylase" evidence="16">
    <location>
        <begin position="21"/>
        <end position="495"/>
    </location>
</feature>
<reference evidence="19" key="1">
    <citation type="submission" date="2022-03" db="EMBL/GenBank/DDBJ databases">
        <authorList>
            <person name="Sayadi A."/>
        </authorList>
    </citation>
    <scope>NUCLEOTIDE SEQUENCE</scope>
</reference>
<dbReference type="SMART" id="SM00632">
    <property type="entry name" value="Aamy_C"/>
    <property type="match status" value="1"/>
</dbReference>
<evidence type="ECO:0000256" key="3">
    <source>
        <dbReference type="ARBA" id="ARBA00001923"/>
    </source>
</evidence>
<keyword evidence="11" id="KW-0868">Chloride</keyword>
<evidence type="ECO:0000256" key="10">
    <source>
        <dbReference type="ARBA" id="ARBA00023157"/>
    </source>
</evidence>
<evidence type="ECO:0000256" key="13">
    <source>
        <dbReference type="ARBA" id="ARBA00023295"/>
    </source>
</evidence>
<evidence type="ECO:0000313" key="20">
    <source>
        <dbReference type="Proteomes" id="UP001152888"/>
    </source>
</evidence>
<evidence type="ECO:0000256" key="7">
    <source>
        <dbReference type="ARBA" id="ARBA00022723"/>
    </source>
</evidence>
<dbReference type="SUPFAM" id="SSF51445">
    <property type="entry name" value="(Trans)glycosidases"/>
    <property type="match status" value="1"/>
</dbReference>
<name>A0A9P0JU59_ACAOB</name>
<dbReference type="InterPro" id="IPR006047">
    <property type="entry name" value="GH13_cat_dom"/>
</dbReference>
<keyword evidence="20" id="KW-1185">Reference proteome</keyword>
<comment type="subunit">
    <text evidence="5">Monomer.</text>
</comment>
<comment type="catalytic activity">
    <reaction evidence="1 15">
        <text>Endohydrolysis of (1-&gt;4)-alpha-D-glucosidic linkages in polysaccharides containing three or more (1-&gt;4)-alpha-linked D-glucose units.</text>
        <dbReference type="EC" id="3.2.1.1"/>
    </reaction>
</comment>
<comment type="cofactor">
    <cofactor evidence="3">
        <name>chloride</name>
        <dbReference type="ChEBI" id="CHEBI:17996"/>
    </cofactor>
</comment>
<protein>
    <recommendedName>
        <fullName evidence="6 15">Alpha-amylase</fullName>
        <ecNumber evidence="6 15">3.2.1.1</ecNumber>
    </recommendedName>
</protein>
<evidence type="ECO:0000256" key="5">
    <source>
        <dbReference type="ARBA" id="ARBA00011245"/>
    </source>
</evidence>
<evidence type="ECO:0000256" key="12">
    <source>
        <dbReference type="ARBA" id="ARBA00023277"/>
    </source>
</evidence>
<evidence type="ECO:0000256" key="11">
    <source>
        <dbReference type="ARBA" id="ARBA00023214"/>
    </source>
</evidence>
<keyword evidence="12 15" id="KW-0119">Carbohydrate metabolism</keyword>
<dbReference type="GO" id="GO:0005975">
    <property type="term" value="P:carbohydrate metabolic process"/>
    <property type="evidence" value="ECO:0007669"/>
    <property type="project" value="InterPro"/>
</dbReference>
<keyword evidence="10" id="KW-1015">Disulfide bond</keyword>
<dbReference type="Gene3D" id="2.60.40.1180">
    <property type="entry name" value="Golgi alpha-mannosidase II"/>
    <property type="match status" value="1"/>
</dbReference>
<dbReference type="EMBL" id="CAKOFQ010006695">
    <property type="protein sequence ID" value="CAH1961408.1"/>
    <property type="molecule type" value="Genomic_DNA"/>
</dbReference>
<evidence type="ECO:0000313" key="19">
    <source>
        <dbReference type="EMBL" id="CAH1961408.1"/>
    </source>
</evidence>
<organism evidence="19 20">
    <name type="scientific">Acanthoscelides obtectus</name>
    <name type="common">Bean weevil</name>
    <name type="synonym">Bruchus obtectus</name>
    <dbReference type="NCBI Taxonomy" id="200917"/>
    <lineage>
        <taxon>Eukaryota</taxon>
        <taxon>Metazoa</taxon>
        <taxon>Ecdysozoa</taxon>
        <taxon>Arthropoda</taxon>
        <taxon>Hexapoda</taxon>
        <taxon>Insecta</taxon>
        <taxon>Pterygota</taxon>
        <taxon>Neoptera</taxon>
        <taxon>Endopterygota</taxon>
        <taxon>Coleoptera</taxon>
        <taxon>Polyphaga</taxon>
        <taxon>Cucujiformia</taxon>
        <taxon>Chrysomeloidea</taxon>
        <taxon>Chrysomelidae</taxon>
        <taxon>Bruchinae</taxon>
        <taxon>Bruchini</taxon>
        <taxon>Acanthoscelides</taxon>
    </lineage>
</organism>
<evidence type="ECO:0000259" key="18">
    <source>
        <dbReference type="SMART" id="SM00642"/>
    </source>
</evidence>
<evidence type="ECO:0000256" key="1">
    <source>
        <dbReference type="ARBA" id="ARBA00000548"/>
    </source>
</evidence>
<dbReference type="SUPFAM" id="SSF51011">
    <property type="entry name" value="Glycosyl hydrolase domain"/>
    <property type="match status" value="1"/>
</dbReference>
<feature type="domain" description="Glycosyl hydrolase family 13 catalytic" evidence="18">
    <location>
        <begin position="31"/>
        <end position="395"/>
    </location>
</feature>
<dbReference type="Gene3D" id="3.20.20.80">
    <property type="entry name" value="Glycosidases"/>
    <property type="match status" value="1"/>
</dbReference>
<dbReference type="GO" id="GO:0046872">
    <property type="term" value="F:metal ion binding"/>
    <property type="evidence" value="ECO:0007669"/>
    <property type="project" value="UniProtKB-KW"/>
</dbReference>
<keyword evidence="8 15" id="KW-0378">Hydrolase</keyword>
<feature type="signal peptide" evidence="16">
    <location>
        <begin position="1"/>
        <end position="20"/>
    </location>
</feature>
<keyword evidence="9" id="KW-0106">Calcium</keyword>
<evidence type="ECO:0000256" key="6">
    <source>
        <dbReference type="ARBA" id="ARBA00012595"/>
    </source>
</evidence>
<evidence type="ECO:0000256" key="2">
    <source>
        <dbReference type="ARBA" id="ARBA00001913"/>
    </source>
</evidence>
<accession>A0A9P0JU59</accession>
<dbReference type="PROSITE" id="PS51257">
    <property type="entry name" value="PROKAR_LIPOPROTEIN"/>
    <property type="match status" value="1"/>
</dbReference>
<evidence type="ECO:0000259" key="17">
    <source>
        <dbReference type="SMART" id="SM00632"/>
    </source>
</evidence>